<feature type="chain" id="PRO_5046001291" description="TonB C-terminal domain-containing protein" evidence="1">
    <location>
        <begin position="20"/>
        <end position="134"/>
    </location>
</feature>
<dbReference type="RefSeq" id="WP_323438906.1">
    <property type="nucleotide sequence ID" value="NZ_JAYFUH010000198.1"/>
</dbReference>
<comment type="caution">
    <text evidence="2">The sequence shown here is derived from an EMBL/GenBank/DDBJ whole genome shotgun (WGS) entry which is preliminary data.</text>
</comment>
<reference evidence="2 3" key="1">
    <citation type="submission" date="2023-12" db="EMBL/GenBank/DDBJ databases">
        <title>Stenotrophomonas guangdongensis sp. nov., isolated from wilted pepper plants (Capsicum annuum).</title>
        <authorList>
            <person name="Qiu M."/>
            <person name="Li Y."/>
            <person name="Liu Q."/>
            <person name="Zhang X."/>
            <person name="Huang Y."/>
            <person name="Guo R."/>
            <person name="Hu M."/>
            <person name="Zhou J."/>
            <person name="Zhou X."/>
        </authorList>
    </citation>
    <scope>NUCLEOTIDE SEQUENCE [LARGE SCALE GENOMIC DNA]</scope>
    <source>
        <strain evidence="2 3">MH1</strain>
    </source>
</reference>
<evidence type="ECO:0008006" key="4">
    <source>
        <dbReference type="Google" id="ProtNLM"/>
    </source>
</evidence>
<sequence>MFKIVVVAAFLLIANSALARDRPIQSCEKAPLLAEIQKRVPDHVLGESADVKPAPVGTLPTFPRGIWMRSGSNLTCVVVALDAAGTPQDAVVSYPSRFALTEQEKQMVLSVQWTPAQVGGQARPSLVSMDFRTR</sequence>
<gene>
    <name evidence="2" type="ORF">VA603_11375</name>
</gene>
<dbReference type="Proteomes" id="UP001301653">
    <property type="component" value="Unassembled WGS sequence"/>
</dbReference>
<feature type="signal peptide" evidence="1">
    <location>
        <begin position="1"/>
        <end position="19"/>
    </location>
</feature>
<keyword evidence="1" id="KW-0732">Signal</keyword>
<organism evidence="2 3">
    <name type="scientific">Stenotrophomonas capsici</name>
    <dbReference type="NCBI Taxonomy" id="3110230"/>
    <lineage>
        <taxon>Bacteria</taxon>
        <taxon>Pseudomonadati</taxon>
        <taxon>Pseudomonadota</taxon>
        <taxon>Gammaproteobacteria</taxon>
        <taxon>Lysobacterales</taxon>
        <taxon>Lysobacteraceae</taxon>
        <taxon>Stenotrophomonas</taxon>
    </lineage>
</organism>
<protein>
    <recommendedName>
        <fullName evidence="4">TonB C-terminal domain-containing protein</fullName>
    </recommendedName>
</protein>
<proteinExistence type="predicted"/>
<dbReference type="EMBL" id="JAYFUH010000198">
    <property type="protein sequence ID" value="MEA5668136.1"/>
    <property type="molecule type" value="Genomic_DNA"/>
</dbReference>
<keyword evidence="3" id="KW-1185">Reference proteome</keyword>
<evidence type="ECO:0000256" key="1">
    <source>
        <dbReference type="SAM" id="SignalP"/>
    </source>
</evidence>
<evidence type="ECO:0000313" key="2">
    <source>
        <dbReference type="EMBL" id="MEA5668136.1"/>
    </source>
</evidence>
<name>A0ABU5V457_9GAMM</name>
<accession>A0ABU5V457</accession>
<evidence type="ECO:0000313" key="3">
    <source>
        <dbReference type="Proteomes" id="UP001301653"/>
    </source>
</evidence>